<sequence length="808" mass="88713">MSYHHPDFNDREPPGRGQGNRTPAAAPIVSAPAWRSGHSGPMSANVASLGSGDGASRAFVNPSLPSTLSGATATSRRTSWTASSCLTAPTVSSAGRAHLSAPLPPARTSIPRDTLTTNRTTTTSTTGHSSILEMPQELRYGTPASAAQAPAHDTRRIGIFGEEMSDLQDVGTQDYGMGSAGTYFPAPFRRPSPPSVSRRTSPSSPSSTTRTTPWATPHDDDDVRRHHGSHHAPIGHLNAVANSRSSPGSPGHAERLPRSPSIDNAAHHESSGTNSPFTRISRSPQIEEIARRMASPPAARGQTHDKRIPRSPAGTAHHAERLPRSPAIEPLGHHSSLGQGPPLTRISRSPQIEEIARRMSSSRNSNLQAGTANALTISDDSVASFLAANPAFRRVGVHEEQLPSGTTRSRTPATTALAPVDQERHAMHPEPRSHVRESAWPAHSPNDDLRHQEALRSQLTQERDDYRRTLAPHSSGFPLVPTPLRPVDISSWDKAVEDNQHTDEPRHRPALVHTVSDQDMHRPTPAPLDPIVVHQLRVFHSDGRLFWDRMLLDARLLEQMGTATFELHHQVDDLGREFTDRVSSLKNEATGLHSRVNRVLDDNLRLLQETEYMNQDFDSFLTSLQQRRPIADRRPERTPTPDVVRDLPASPARPINTTTVVLKHAPPELIQEMDRIIPPHGDDELAHDYSHRVGAMRRNNERTRNAWAAGASVQTTTPRTPVLHRTPSHVQFQVEPDMNTTVNSSTDNPLNRFQHDNLPAHFATGRDTMQNRSTLGHTTYDWTAPILSTPMAGYSSRIAQPGLDILRE</sequence>
<feature type="region of interest" description="Disordered" evidence="1">
    <location>
        <begin position="397"/>
        <end position="447"/>
    </location>
</feature>
<evidence type="ECO:0000313" key="3">
    <source>
        <dbReference type="Proteomes" id="UP000076154"/>
    </source>
</evidence>
<reference evidence="2" key="1">
    <citation type="submission" date="2018-04" db="EMBL/GenBank/DDBJ databases">
        <title>Whole genome sequencing of Hypsizygus marmoreus.</title>
        <authorList>
            <person name="Choi I.-G."/>
            <person name="Min B."/>
            <person name="Kim J.-G."/>
            <person name="Kim S."/>
            <person name="Oh Y.-L."/>
            <person name="Kong W.-S."/>
            <person name="Park H."/>
            <person name="Jeong J."/>
            <person name="Song E.-S."/>
        </authorList>
    </citation>
    <scope>NUCLEOTIDE SEQUENCE [LARGE SCALE GENOMIC DNA]</scope>
    <source>
        <strain evidence="2">51987-8</strain>
    </source>
</reference>
<feature type="region of interest" description="Disordered" evidence="1">
    <location>
        <begin position="326"/>
        <end position="345"/>
    </location>
</feature>
<proteinExistence type="predicted"/>
<feature type="compositionally biased region" description="Basic and acidic residues" evidence="1">
    <location>
        <begin position="421"/>
        <end position="437"/>
    </location>
</feature>
<comment type="caution">
    <text evidence="2">The sequence shown here is derived from an EMBL/GenBank/DDBJ whole genome shotgun (WGS) entry which is preliminary data.</text>
</comment>
<gene>
    <name evidence="2" type="ORF">Hypma_006933</name>
</gene>
<keyword evidence="3" id="KW-1185">Reference proteome</keyword>
<name>A0A369JV32_HYPMA</name>
<protein>
    <submittedName>
        <fullName evidence="2">Uncharacterized protein</fullName>
    </submittedName>
</protein>
<organism evidence="2 3">
    <name type="scientific">Hypsizygus marmoreus</name>
    <name type="common">White beech mushroom</name>
    <name type="synonym">Agaricus marmoreus</name>
    <dbReference type="NCBI Taxonomy" id="39966"/>
    <lineage>
        <taxon>Eukaryota</taxon>
        <taxon>Fungi</taxon>
        <taxon>Dikarya</taxon>
        <taxon>Basidiomycota</taxon>
        <taxon>Agaricomycotina</taxon>
        <taxon>Agaricomycetes</taxon>
        <taxon>Agaricomycetidae</taxon>
        <taxon>Agaricales</taxon>
        <taxon>Tricholomatineae</taxon>
        <taxon>Lyophyllaceae</taxon>
        <taxon>Hypsizygus</taxon>
    </lineage>
</organism>
<feature type="region of interest" description="Disordered" evidence="1">
    <location>
        <begin position="1"/>
        <end position="53"/>
    </location>
</feature>
<evidence type="ECO:0000313" key="2">
    <source>
        <dbReference type="EMBL" id="RDB26199.1"/>
    </source>
</evidence>
<feature type="region of interest" description="Disordered" evidence="1">
    <location>
        <begin position="170"/>
        <end position="321"/>
    </location>
</feature>
<feature type="region of interest" description="Disordered" evidence="1">
    <location>
        <begin position="94"/>
        <end position="133"/>
    </location>
</feature>
<dbReference type="InParanoid" id="A0A369JV32"/>
<evidence type="ECO:0000256" key="1">
    <source>
        <dbReference type="SAM" id="MobiDB-lite"/>
    </source>
</evidence>
<feature type="compositionally biased region" description="Low complexity" evidence="1">
    <location>
        <begin position="195"/>
        <end position="213"/>
    </location>
</feature>
<accession>A0A369JV32</accession>
<dbReference type="Proteomes" id="UP000076154">
    <property type="component" value="Unassembled WGS sequence"/>
</dbReference>
<dbReference type="OrthoDB" id="3063029at2759"/>
<feature type="compositionally biased region" description="Basic and acidic residues" evidence="1">
    <location>
        <begin position="631"/>
        <end position="645"/>
    </location>
</feature>
<feature type="compositionally biased region" description="Polar residues" evidence="1">
    <location>
        <begin position="403"/>
        <end position="414"/>
    </location>
</feature>
<feature type="compositionally biased region" description="Polar residues" evidence="1">
    <location>
        <begin position="271"/>
        <end position="284"/>
    </location>
</feature>
<feature type="region of interest" description="Disordered" evidence="1">
    <location>
        <begin position="631"/>
        <end position="652"/>
    </location>
</feature>
<dbReference type="AlphaFoldDB" id="A0A369JV32"/>
<feature type="compositionally biased region" description="Basic and acidic residues" evidence="1">
    <location>
        <begin position="1"/>
        <end position="14"/>
    </location>
</feature>
<dbReference type="EMBL" id="LUEZ02000040">
    <property type="protein sequence ID" value="RDB26199.1"/>
    <property type="molecule type" value="Genomic_DNA"/>
</dbReference>
<feature type="compositionally biased region" description="Low complexity" evidence="1">
    <location>
        <begin position="114"/>
        <end position="126"/>
    </location>
</feature>